<dbReference type="AlphaFoldDB" id="A0A835RG47"/>
<evidence type="ECO:0000259" key="16">
    <source>
        <dbReference type="PROSITE" id="PS50011"/>
    </source>
</evidence>
<feature type="domain" description="Apple" evidence="18">
    <location>
        <begin position="341"/>
        <end position="429"/>
    </location>
</feature>
<evidence type="ECO:0000256" key="7">
    <source>
        <dbReference type="ARBA" id="ARBA00022741"/>
    </source>
</evidence>
<name>A0A835RG47_VANPL</name>
<dbReference type="CDD" id="cd01098">
    <property type="entry name" value="PAN_AP_plant"/>
    <property type="match status" value="1"/>
</dbReference>
<dbReference type="SUPFAM" id="SSF56112">
    <property type="entry name" value="Protein kinase-like (PK-like)"/>
    <property type="match status" value="1"/>
</dbReference>
<dbReference type="SMART" id="SM00473">
    <property type="entry name" value="PAN_AP"/>
    <property type="match status" value="1"/>
</dbReference>
<dbReference type="InterPro" id="IPR000858">
    <property type="entry name" value="S_locus_glycoprot_dom"/>
</dbReference>
<evidence type="ECO:0000256" key="14">
    <source>
        <dbReference type="PIRNR" id="PIRNR000641"/>
    </source>
</evidence>
<keyword evidence="15" id="KW-0812">Transmembrane</keyword>
<dbReference type="GO" id="GO:0005886">
    <property type="term" value="C:plasma membrane"/>
    <property type="evidence" value="ECO:0007669"/>
    <property type="project" value="UniProtKB-SubCell"/>
</dbReference>
<keyword evidence="5 14" id="KW-0808">Transferase</keyword>
<dbReference type="OrthoDB" id="10252740at2759"/>
<dbReference type="FunFam" id="3.30.200.20:FF:000195">
    <property type="entry name" value="G-type lectin S-receptor-like serine/threonine-protein kinase"/>
    <property type="match status" value="1"/>
</dbReference>
<evidence type="ECO:0000256" key="9">
    <source>
        <dbReference type="ARBA" id="ARBA00022840"/>
    </source>
</evidence>
<dbReference type="Gene3D" id="2.90.10.30">
    <property type="match status" value="1"/>
</dbReference>
<keyword evidence="6" id="KW-0732">Signal</keyword>
<evidence type="ECO:0000256" key="13">
    <source>
        <dbReference type="ARBA" id="ARBA00048679"/>
    </source>
</evidence>
<comment type="subcellular location">
    <subcellularLocation>
        <location evidence="1">Cell membrane</location>
        <topology evidence="1">Single-pass type I membrane protein</topology>
    </subcellularLocation>
</comment>
<dbReference type="PROSITE" id="PS50011">
    <property type="entry name" value="PROTEIN_KINASE_DOM"/>
    <property type="match status" value="1"/>
</dbReference>
<accession>A0A835RG47</accession>
<evidence type="ECO:0000256" key="8">
    <source>
        <dbReference type="ARBA" id="ARBA00022777"/>
    </source>
</evidence>
<dbReference type="InterPro" id="IPR001480">
    <property type="entry name" value="Bulb-type_lectin_dom"/>
</dbReference>
<reference evidence="19 20" key="1">
    <citation type="journal article" date="2020" name="Nat. Food">
        <title>A phased Vanilla planifolia genome enables genetic improvement of flavour and production.</title>
        <authorList>
            <person name="Hasing T."/>
            <person name="Tang H."/>
            <person name="Brym M."/>
            <person name="Khazi F."/>
            <person name="Huang T."/>
            <person name="Chambers A.H."/>
        </authorList>
    </citation>
    <scope>NUCLEOTIDE SEQUENCE [LARGE SCALE GENOMIC DNA]</scope>
    <source>
        <tissue evidence="19">Leaf</tissue>
    </source>
</reference>
<dbReference type="InterPro" id="IPR011009">
    <property type="entry name" value="Kinase-like_dom_sf"/>
</dbReference>
<evidence type="ECO:0000256" key="11">
    <source>
        <dbReference type="ARBA" id="ARBA00023180"/>
    </source>
</evidence>
<evidence type="ECO:0000256" key="15">
    <source>
        <dbReference type="SAM" id="Phobius"/>
    </source>
</evidence>
<feature type="transmembrane region" description="Helical" evidence="15">
    <location>
        <begin position="448"/>
        <end position="470"/>
    </location>
</feature>
<evidence type="ECO:0000256" key="3">
    <source>
        <dbReference type="ARBA" id="ARBA00022527"/>
    </source>
</evidence>
<keyword evidence="7 14" id="KW-0547">Nucleotide-binding</keyword>
<keyword evidence="4" id="KW-0245">EGF-like domain</keyword>
<protein>
    <recommendedName>
        <fullName evidence="14">Receptor-like serine/threonine-protein kinase</fullName>
        <ecNumber evidence="14">2.7.11.1</ecNumber>
    </recommendedName>
</protein>
<dbReference type="InterPro" id="IPR000719">
    <property type="entry name" value="Prot_kinase_dom"/>
</dbReference>
<dbReference type="EMBL" id="JADCNL010000004">
    <property type="protein sequence ID" value="KAG0485322.1"/>
    <property type="molecule type" value="Genomic_DNA"/>
</dbReference>
<feature type="domain" description="Bulb-type lectin" evidence="17">
    <location>
        <begin position="33"/>
        <end position="155"/>
    </location>
</feature>
<dbReference type="InterPro" id="IPR024171">
    <property type="entry name" value="SRK-like_kinase"/>
</dbReference>
<keyword evidence="9 14" id="KW-0067">ATP-binding</keyword>
<comment type="similarity">
    <text evidence="14">Belongs to the protein kinase superfamily. Ser/Thr protein kinase family.</text>
</comment>
<dbReference type="CDD" id="cd00054">
    <property type="entry name" value="EGF_CA"/>
    <property type="match status" value="1"/>
</dbReference>
<evidence type="ECO:0000256" key="5">
    <source>
        <dbReference type="ARBA" id="ARBA00022679"/>
    </source>
</evidence>
<sequence>MRKGGVHCCRLRKRALFISSLVSFTVLLSVHSATILQLGDSLKHGDTLDSPEGIFHLGFFIVGSSSYRYVGIWERAFSLQTVVWVANRDSPILPELDASLLIAGDGNLALVDSGRRLLWSSNATLASPNSTATLSDNGDLILTNSGARAWESFDHPTNTYLAGMKIGIDLSTNSNQILTSWKNPDDPSVGNFSLGVNPSAQIFMWENGRPRWRSGQWNGQVFIGIPDMVFAAAYGFKLSVFIEGSKIYYYTDFNNSHRWVLSSTGTVNHLFYLESTKTWFKFWEAPATECDKYNSCGDYGICNDGAVSFCSCLKGFVPKSSIEWDSGNWSGGCVRRTRLLCESNATTPGADGGDVQDRFHLMQMVKLPDLSDRASQVVNVRECGQFCLKNCSCKAYSFVDAIGCMIWGADLVDINAFKSGGNDLYIRLAASEFTQDNAETRKKKIMPVYIIVVILLVGVFWLACIAFLICKYRRRKGSSRKQAVEEVSTVKEIQGEDKDDKPHEIRQISFGTILSATSCFSDANLLGKGGFGPVYKGTLSRGQEIAVKKLSTGSGQGMEEFKNEVILIAKLQHRNLVRLLGFCTENEDQILVYEYMPNKSLDSFIFESSKKGLLDWEKRLNIIEGIARGLLYLHRDSRLRIIHRDLKASNILLDEDMNPKISDFGLARIFGSDNNETSTRRVVGTYGYMSPEYAMQGIFSVKSDVYSLGVLLLEIISGKKNSTYRHPGLNLGLLAYAWKLWNEENVMGFVDPTISDSCSLAEVSRCINVGLLCVQDQANDRPSMSSVIVMLESGVSAHPEPMQPTFAFDAFPSDTRFYSFDGGAGFVYDSQTILTGR</sequence>
<evidence type="ECO:0000259" key="17">
    <source>
        <dbReference type="PROSITE" id="PS50927"/>
    </source>
</evidence>
<evidence type="ECO:0000256" key="4">
    <source>
        <dbReference type="ARBA" id="ARBA00022536"/>
    </source>
</evidence>
<evidence type="ECO:0000313" key="20">
    <source>
        <dbReference type="Proteomes" id="UP000636800"/>
    </source>
</evidence>
<dbReference type="GO" id="GO:0004674">
    <property type="term" value="F:protein serine/threonine kinase activity"/>
    <property type="evidence" value="ECO:0007669"/>
    <property type="project" value="UniProtKB-KW"/>
</dbReference>
<organism evidence="19 20">
    <name type="scientific">Vanilla planifolia</name>
    <name type="common">Vanilla</name>
    <dbReference type="NCBI Taxonomy" id="51239"/>
    <lineage>
        <taxon>Eukaryota</taxon>
        <taxon>Viridiplantae</taxon>
        <taxon>Streptophyta</taxon>
        <taxon>Embryophyta</taxon>
        <taxon>Tracheophyta</taxon>
        <taxon>Spermatophyta</taxon>
        <taxon>Magnoliopsida</taxon>
        <taxon>Liliopsida</taxon>
        <taxon>Asparagales</taxon>
        <taxon>Orchidaceae</taxon>
        <taxon>Vanilloideae</taxon>
        <taxon>Vanilleae</taxon>
        <taxon>Vanilla</taxon>
    </lineage>
</organism>
<keyword evidence="10" id="KW-1015">Disulfide bond</keyword>
<dbReference type="Gene3D" id="1.10.510.10">
    <property type="entry name" value="Transferase(Phosphotransferase) domain 1"/>
    <property type="match status" value="1"/>
</dbReference>
<dbReference type="GO" id="GO:0051707">
    <property type="term" value="P:response to other organism"/>
    <property type="evidence" value="ECO:0007669"/>
    <property type="project" value="UniProtKB-ARBA"/>
</dbReference>
<proteinExistence type="inferred from homology"/>
<dbReference type="PROSITE" id="PS00108">
    <property type="entry name" value="PROTEIN_KINASE_ST"/>
    <property type="match status" value="1"/>
</dbReference>
<dbReference type="Pfam" id="PF00954">
    <property type="entry name" value="S_locus_glycop"/>
    <property type="match status" value="1"/>
</dbReference>
<dbReference type="PROSITE" id="PS50948">
    <property type="entry name" value="PAN"/>
    <property type="match status" value="1"/>
</dbReference>
<comment type="catalytic activity">
    <reaction evidence="13 14">
        <text>L-seryl-[protein] + ATP = O-phospho-L-seryl-[protein] + ADP + H(+)</text>
        <dbReference type="Rhea" id="RHEA:17989"/>
        <dbReference type="Rhea" id="RHEA-COMP:9863"/>
        <dbReference type="Rhea" id="RHEA-COMP:11604"/>
        <dbReference type="ChEBI" id="CHEBI:15378"/>
        <dbReference type="ChEBI" id="CHEBI:29999"/>
        <dbReference type="ChEBI" id="CHEBI:30616"/>
        <dbReference type="ChEBI" id="CHEBI:83421"/>
        <dbReference type="ChEBI" id="CHEBI:456216"/>
        <dbReference type="EC" id="2.7.11.1"/>
    </reaction>
</comment>
<dbReference type="Pfam" id="PF07714">
    <property type="entry name" value="PK_Tyr_Ser-Thr"/>
    <property type="match status" value="1"/>
</dbReference>
<dbReference type="InterPro" id="IPR001245">
    <property type="entry name" value="Ser-Thr/Tyr_kinase_cat_dom"/>
</dbReference>
<dbReference type="PANTHER" id="PTHR27002">
    <property type="entry name" value="RECEPTOR-LIKE SERINE/THREONINE-PROTEIN KINASE SD1-8"/>
    <property type="match status" value="1"/>
</dbReference>
<keyword evidence="2" id="KW-1003">Cell membrane</keyword>
<dbReference type="CDD" id="cd14066">
    <property type="entry name" value="STKc_IRAK"/>
    <property type="match status" value="1"/>
</dbReference>
<dbReference type="GO" id="GO:0005524">
    <property type="term" value="F:ATP binding"/>
    <property type="evidence" value="ECO:0007669"/>
    <property type="project" value="UniProtKB-KW"/>
</dbReference>
<dbReference type="PANTHER" id="PTHR27002:SF932">
    <property type="entry name" value="RECEPTOR-LIKE SERINE_THREONINE-PROTEIN KINASE"/>
    <property type="match status" value="1"/>
</dbReference>
<dbReference type="Pfam" id="PF08276">
    <property type="entry name" value="PAN_2"/>
    <property type="match status" value="1"/>
</dbReference>
<comment type="caution">
    <text evidence="19">The sequence shown here is derived from an EMBL/GenBank/DDBJ whole genome shotgun (WGS) entry which is preliminary data.</text>
</comment>
<evidence type="ECO:0000313" key="19">
    <source>
        <dbReference type="EMBL" id="KAG0485322.1"/>
    </source>
</evidence>
<dbReference type="Pfam" id="PF01453">
    <property type="entry name" value="B_lectin"/>
    <property type="match status" value="1"/>
</dbReference>
<dbReference type="PROSITE" id="PS50927">
    <property type="entry name" value="BULB_LECTIN"/>
    <property type="match status" value="1"/>
</dbReference>
<keyword evidence="15" id="KW-1133">Transmembrane helix</keyword>
<dbReference type="GO" id="GO:0048544">
    <property type="term" value="P:recognition of pollen"/>
    <property type="evidence" value="ECO:0007669"/>
    <property type="project" value="InterPro"/>
</dbReference>
<dbReference type="EC" id="2.7.11.1" evidence="14"/>
<dbReference type="Proteomes" id="UP000636800">
    <property type="component" value="Unassembled WGS sequence"/>
</dbReference>
<dbReference type="PIRSF" id="PIRSF000641">
    <property type="entry name" value="SRK"/>
    <property type="match status" value="1"/>
</dbReference>
<dbReference type="SMART" id="SM00220">
    <property type="entry name" value="S_TKc"/>
    <property type="match status" value="1"/>
</dbReference>
<dbReference type="InterPro" id="IPR003609">
    <property type="entry name" value="Pan_app"/>
</dbReference>
<dbReference type="InterPro" id="IPR008271">
    <property type="entry name" value="Ser/Thr_kinase_AS"/>
</dbReference>
<evidence type="ECO:0000256" key="2">
    <source>
        <dbReference type="ARBA" id="ARBA00022475"/>
    </source>
</evidence>
<feature type="domain" description="Protein kinase" evidence="16">
    <location>
        <begin position="520"/>
        <end position="806"/>
    </location>
</feature>
<dbReference type="SMART" id="SM00108">
    <property type="entry name" value="B_lectin"/>
    <property type="match status" value="1"/>
</dbReference>
<dbReference type="InterPro" id="IPR036426">
    <property type="entry name" value="Bulb-type_lectin_dom_sf"/>
</dbReference>
<evidence type="ECO:0000256" key="1">
    <source>
        <dbReference type="ARBA" id="ARBA00004251"/>
    </source>
</evidence>
<evidence type="ECO:0000256" key="6">
    <source>
        <dbReference type="ARBA" id="ARBA00022729"/>
    </source>
</evidence>
<dbReference type="CDD" id="cd00028">
    <property type="entry name" value="B_lectin"/>
    <property type="match status" value="1"/>
</dbReference>
<dbReference type="Gene3D" id="3.30.200.20">
    <property type="entry name" value="Phosphorylase Kinase, domain 1"/>
    <property type="match status" value="1"/>
</dbReference>
<keyword evidence="20" id="KW-1185">Reference proteome</keyword>
<evidence type="ECO:0000256" key="12">
    <source>
        <dbReference type="ARBA" id="ARBA00047899"/>
    </source>
</evidence>
<keyword evidence="3 14" id="KW-0723">Serine/threonine-protein kinase</keyword>
<gene>
    <name evidence="19" type="ORF">HPP92_009401</name>
</gene>
<evidence type="ECO:0000256" key="10">
    <source>
        <dbReference type="ARBA" id="ARBA00023157"/>
    </source>
</evidence>
<keyword evidence="11" id="KW-0325">Glycoprotein</keyword>
<keyword evidence="15" id="KW-0472">Membrane</keyword>
<comment type="catalytic activity">
    <reaction evidence="12 14">
        <text>L-threonyl-[protein] + ATP = O-phospho-L-threonyl-[protein] + ADP + H(+)</text>
        <dbReference type="Rhea" id="RHEA:46608"/>
        <dbReference type="Rhea" id="RHEA-COMP:11060"/>
        <dbReference type="Rhea" id="RHEA-COMP:11605"/>
        <dbReference type="ChEBI" id="CHEBI:15378"/>
        <dbReference type="ChEBI" id="CHEBI:30013"/>
        <dbReference type="ChEBI" id="CHEBI:30616"/>
        <dbReference type="ChEBI" id="CHEBI:61977"/>
        <dbReference type="ChEBI" id="CHEBI:456216"/>
        <dbReference type="EC" id="2.7.11.1"/>
    </reaction>
</comment>
<dbReference type="FunFam" id="1.10.510.10:FF:000060">
    <property type="entry name" value="G-type lectin S-receptor-like serine/threonine-protein kinase"/>
    <property type="match status" value="1"/>
</dbReference>
<dbReference type="SUPFAM" id="SSF51110">
    <property type="entry name" value="alpha-D-mannose-specific plant lectins"/>
    <property type="match status" value="1"/>
</dbReference>
<keyword evidence="8 14" id="KW-0418">Kinase</keyword>
<evidence type="ECO:0000259" key="18">
    <source>
        <dbReference type="PROSITE" id="PS50948"/>
    </source>
</evidence>